<feature type="transmembrane region" description="Helical" evidence="1">
    <location>
        <begin position="175"/>
        <end position="195"/>
    </location>
</feature>
<comment type="caution">
    <text evidence="3">The sequence shown here is derived from an EMBL/GenBank/DDBJ whole genome shotgun (WGS) entry which is preliminary data.</text>
</comment>
<feature type="domain" description="Ig-like" evidence="2">
    <location>
        <begin position="1"/>
        <end position="74"/>
    </location>
</feature>
<dbReference type="InterPro" id="IPR013783">
    <property type="entry name" value="Ig-like_fold"/>
</dbReference>
<reference evidence="3" key="1">
    <citation type="submission" date="2020-07" db="EMBL/GenBank/DDBJ databases">
        <title>Multicomponent nature underlies the extraordinary mechanical properties of spider dragline silk.</title>
        <authorList>
            <person name="Kono N."/>
            <person name="Nakamura H."/>
            <person name="Mori M."/>
            <person name="Yoshida Y."/>
            <person name="Ohtoshi R."/>
            <person name="Malay A.D."/>
            <person name="Moran D.A.P."/>
            <person name="Tomita M."/>
            <person name="Numata K."/>
            <person name="Arakawa K."/>
        </authorList>
    </citation>
    <scope>NUCLEOTIDE SEQUENCE</scope>
</reference>
<dbReference type="Gene3D" id="2.60.40.10">
    <property type="entry name" value="Immunoglobulins"/>
    <property type="match status" value="1"/>
</dbReference>
<gene>
    <name evidence="3" type="primary">AVEN_17140_1</name>
    <name evidence="3" type="ORF">TNCT_272782</name>
</gene>
<name>A0A8X6GIC1_TRICU</name>
<evidence type="ECO:0000259" key="2">
    <source>
        <dbReference type="PROSITE" id="PS50835"/>
    </source>
</evidence>
<dbReference type="Proteomes" id="UP000887116">
    <property type="component" value="Unassembled WGS sequence"/>
</dbReference>
<sequence>MSCIPRESDTREERDTALTYAWTDEQDREVVDARFTKYENGDLEIVNAHISDSGSYKCKQEMSSSTTPQSKNVYEHKLVVYELSGHKFITRVFISMALFSQEIMITMLTDLLATRVCNQELCSPGNIKVVKCQLSETKQEVCEFSIAYEAFGQMAEEQCGEECIRARMYDGLKKFLAFLVITVKLIVLSASYAILDIIKRNTQTRMQQCETGTTTETMGAKNKEEWFSTD</sequence>
<evidence type="ECO:0000313" key="3">
    <source>
        <dbReference type="EMBL" id="GFQ83068.1"/>
    </source>
</evidence>
<dbReference type="OrthoDB" id="6436261at2759"/>
<protein>
    <submittedName>
        <fullName evidence="3">Ig-like domain-containing protein</fullName>
    </submittedName>
</protein>
<keyword evidence="1" id="KW-0812">Transmembrane</keyword>
<evidence type="ECO:0000256" key="1">
    <source>
        <dbReference type="SAM" id="Phobius"/>
    </source>
</evidence>
<dbReference type="InterPro" id="IPR007110">
    <property type="entry name" value="Ig-like_dom"/>
</dbReference>
<dbReference type="EMBL" id="BMAO01012661">
    <property type="protein sequence ID" value="GFQ83068.1"/>
    <property type="molecule type" value="Genomic_DNA"/>
</dbReference>
<accession>A0A8X6GIC1</accession>
<organism evidence="3 4">
    <name type="scientific">Trichonephila clavata</name>
    <name type="common">Joro spider</name>
    <name type="synonym">Nephila clavata</name>
    <dbReference type="NCBI Taxonomy" id="2740835"/>
    <lineage>
        <taxon>Eukaryota</taxon>
        <taxon>Metazoa</taxon>
        <taxon>Ecdysozoa</taxon>
        <taxon>Arthropoda</taxon>
        <taxon>Chelicerata</taxon>
        <taxon>Arachnida</taxon>
        <taxon>Araneae</taxon>
        <taxon>Araneomorphae</taxon>
        <taxon>Entelegynae</taxon>
        <taxon>Araneoidea</taxon>
        <taxon>Nephilidae</taxon>
        <taxon>Trichonephila</taxon>
    </lineage>
</organism>
<dbReference type="InterPro" id="IPR036179">
    <property type="entry name" value="Ig-like_dom_sf"/>
</dbReference>
<feature type="non-terminal residue" evidence="3">
    <location>
        <position position="1"/>
    </location>
</feature>
<proteinExistence type="predicted"/>
<keyword evidence="4" id="KW-1185">Reference proteome</keyword>
<keyword evidence="1" id="KW-1133">Transmembrane helix</keyword>
<dbReference type="AlphaFoldDB" id="A0A8X6GIC1"/>
<dbReference type="PROSITE" id="PS50835">
    <property type="entry name" value="IG_LIKE"/>
    <property type="match status" value="1"/>
</dbReference>
<evidence type="ECO:0000313" key="4">
    <source>
        <dbReference type="Proteomes" id="UP000887116"/>
    </source>
</evidence>
<dbReference type="SUPFAM" id="SSF48726">
    <property type="entry name" value="Immunoglobulin"/>
    <property type="match status" value="1"/>
</dbReference>
<keyword evidence="1" id="KW-0472">Membrane</keyword>